<protein>
    <submittedName>
        <fullName evidence="2">Uncharacterized protein</fullName>
    </submittedName>
</protein>
<evidence type="ECO:0000313" key="2">
    <source>
        <dbReference type="EMBL" id="QCE00436.1"/>
    </source>
</evidence>
<dbReference type="Proteomes" id="UP000501690">
    <property type="component" value="Linkage Group LG7"/>
</dbReference>
<proteinExistence type="predicted"/>
<feature type="compositionally biased region" description="Polar residues" evidence="1">
    <location>
        <begin position="161"/>
        <end position="182"/>
    </location>
</feature>
<gene>
    <name evidence="2" type="ORF">DEO72_LG7g1726</name>
</gene>
<reference evidence="2 3" key="1">
    <citation type="submission" date="2019-04" db="EMBL/GenBank/DDBJ databases">
        <title>An improved genome assembly and genetic linkage map for asparagus bean, Vigna unguiculata ssp. sesquipedialis.</title>
        <authorList>
            <person name="Xia Q."/>
            <person name="Zhang R."/>
            <person name="Dong Y."/>
        </authorList>
    </citation>
    <scope>NUCLEOTIDE SEQUENCE [LARGE SCALE GENOMIC DNA]</scope>
    <source>
        <tissue evidence="2">Leaf</tissue>
    </source>
</reference>
<name>A0A4D6MGC1_VIGUN</name>
<accession>A0A4D6MGC1</accession>
<keyword evidence="3" id="KW-1185">Reference proteome</keyword>
<organism evidence="2 3">
    <name type="scientific">Vigna unguiculata</name>
    <name type="common">Cowpea</name>
    <dbReference type="NCBI Taxonomy" id="3917"/>
    <lineage>
        <taxon>Eukaryota</taxon>
        <taxon>Viridiplantae</taxon>
        <taxon>Streptophyta</taxon>
        <taxon>Embryophyta</taxon>
        <taxon>Tracheophyta</taxon>
        <taxon>Spermatophyta</taxon>
        <taxon>Magnoliopsida</taxon>
        <taxon>eudicotyledons</taxon>
        <taxon>Gunneridae</taxon>
        <taxon>Pentapetalae</taxon>
        <taxon>rosids</taxon>
        <taxon>fabids</taxon>
        <taxon>Fabales</taxon>
        <taxon>Fabaceae</taxon>
        <taxon>Papilionoideae</taxon>
        <taxon>50 kb inversion clade</taxon>
        <taxon>NPAAA clade</taxon>
        <taxon>indigoferoid/millettioid clade</taxon>
        <taxon>Phaseoleae</taxon>
        <taxon>Vigna</taxon>
    </lineage>
</organism>
<feature type="region of interest" description="Disordered" evidence="1">
    <location>
        <begin position="154"/>
        <end position="182"/>
    </location>
</feature>
<sequence>MQTGVQTPPGGTILTVRRHLNPELSDLTAIAWQITFCRQALHQYISTDPFRFCKSDGTLSVVPHIHPFLANSNIAPGDNHSVARRFLQFPETTKFLLALRITRYRQALHPNPKKPSESLYVAWRPGMCRQAVPSLGTQKCQNMMSRLAAMHSSPHAHSHWQHSPTRAQLKGSSCSSAIPSSTQGMPFRAQLEECHVLNPYPELNSRDTFRAQPKEHQQADL</sequence>
<evidence type="ECO:0000313" key="3">
    <source>
        <dbReference type="Proteomes" id="UP000501690"/>
    </source>
</evidence>
<dbReference type="AlphaFoldDB" id="A0A4D6MGC1"/>
<evidence type="ECO:0000256" key="1">
    <source>
        <dbReference type="SAM" id="MobiDB-lite"/>
    </source>
</evidence>
<dbReference type="EMBL" id="CP039351">
    <property type="protein sequence ID" value="QCE00436.1"/>
    <property type="molecule type" value="Genomic_DNA"/>
</dbReference>